<reference evidence="1 2" key="1">
    <citation type="submission" date="2019-09" db="EMBL/GenBank/DDBJ databases">
        <authorList>
            <person name="Chandra G."/>
            <person name="Truman W A."/>
        </authorList>
    </citation>
    <scope>NUCLEOTIDE SEQUENCE [LARGE SCALE GENOMIC DNA]</scope>
    <source>
        <strain evidence="1">PS862</strain>
    </source>
</reference>
<dbReference type="AlphaFoldDB" id="A0A5E6X1H9"/>
<organism evidence="1 2">
    <name type="scientific">Pseudomonas fluorescens</name>
    <dbReference type="NCBI Taxonomy" id="294"/>
    <lineage>
        <taxon>Bacteria</taxon>
        <taxon>Pseudomonadati</taxon>
        <taxon>Pseudomonadota</taxon>
        <taxon>Gammaproteobacteria</taxon>
        <taxon>Pseudomonadales</taxon>
        <taxon>Pseudomonadaceae</taxon>
        <taxon>Pseudomonas</taxon>
    </lineage>
</organism>
<evidence type="ECO:0000313" key="1">
    <source>
        <dbReference type="EMBL" id="VVP09592.1"/>
    </source>
</evidence>
<evidence type="ECO:0000313" key="2">
    <source>
        <dbReference type="Proteomes" id="UP000385207"/>
    </source>
</evidence>
<gene>
    <name evidence="1" type="ORF">PS862_03281</name>
</gene>
<dbReference type="Proteomes" id="UP000385207">
    <property type="component" value="Unassembled WGS sequence"/>
</dbReference>
<name>A0A5E6X1H9_PSEFL</name>
<protein>
    <submittedName>
        <fullName evidence="1">Uncharacterized protein</fullName>
    </submittedName>
</protein>
<proteinExistence type="predicted"/>
<dbReference type="EMBL" id="CABVII010000014">
    <property type="protein sequence ID" value="VVP09592.1"/>
    <property type="molecule type" value="Genomic_DNA"/>
</dbReference>
<sequence precursor="true">MRQIIILTSLLMLSLAPSLQASETDDWTHYLNDPRFMPAIKSCLAAHPKGQGPAVVMNVWHANRDEAGVMTTDLSGRKNSCMARKDTGLERQSETVFDLPGPLFVSVDQVTTAPEGRCIESTPVFIDQQLQGWILRQPVLLENIPSACSSPIWSELSSVLPNRDQADLMSPVGRHTIKSPKP</sequence>
<accession>A0A5E6X1H9</accession>